<name>A0A7J4IRE9_9ARCH</name>
<evidence type="ECO:0000313" key="2">
    <source>
        <dbReference type="Proteomes" id="UP000577419"/>
    </source>
</evidence>
<evidence type="ECO:0000313" key="1">
    <source>
        <dbReference type="EMBL" id="HIH08093.1"/>
    </source>
</evidence>
<protein>
    <submittedName>
        <fullName evidence="1">Uncharacterized protein</fullName>
    </submittedName>
</protein>
<reference evidence="2" key="1">
    <citation type="journal article" date="2020" name="bioRxiv">
        <title>A rank-normalized archaeal taxonomy based on genome phylogeny resolves widespread incomplete and uneven classifications.</title>
        <authorList>
            <person name="Rinke C."/>
            <person name="Chuvochina M."/>
            <person name="Mussig A.J."/>
            <person name="Chaumeil P.-A."/>
            <person name="Waite D.W."/>
            <person name="Whitman W.B."/>
            <person name="Parks D.H."/>
            <person name="Hugenholtz P."/>
        </authorList>
    </citation>
    <scope>NUCLEOTIDE SEQUENCE [LARGE SCALE GENOMIC DNA]</scope>
</reference>
<gene>
    <name evidence="1" type="ORF">HA237_01850</name>
</gene>
<sequence length="212" mass="24832">MVQGFSEEQKRIAVSLLHGPKTSEELNKQLNIAFNELNKELNAMLKLKVITKSGYPLRYSLKPEIEKEVRRRKDLSEEDDFRLRVRAIVDVQTIEEALAKKSLDEVEKALRKDKDFTIYDITKAEPIQQGEHFTSYMEADLSVKDFKALVKLMYFYGPTTIEVIRPKKLELSLDDLQEGLMEMAEMIQAYNYHILKMMSKKELEDFQKKLFS</sequence>
<proteinExistence type="predicted"/>
<accession>A0A7J4IRE9</accession>
<dbReference type="EMBL" id="DUFG01000013">
    <property type="protein sequence ID" value="HIH08093.1"/>
    <property type="molecule type" value="Genomic_DNA"/>
</dbReference>
<dbReference type="Proteomes" id="UP000577419">
    <property type="component" value="Unassembled WGS sequence"/>
</dbReference>
<dbReference type="AlphaFoldDB" id="A0A7J4IRE9"/>
<organism evidence="1 2">
    <name type="scientific">Candidatus Iainarchaeum sp</name>
    <dbReference type="NCBI Taxonomy" id="3101447"/>
    <lineage>
        <taxon>Archaea</taxon>
        <taxon>Candidatus Iainarchaeota</taxon>
        <taxon>Candidatus Iainarchaeia</taxon>
        <taxon>Candidatus Iainarchaeales</taxon>
        <taxon>Candidatus Iainarchaeaceae</taxon>
        <taxon>Candidatus Iainarchaeum</taxon>
    </lineage>
</organism>
<comment type="caution">
    <text evidence="1">The sequence shown here is derived from an EMBL/GenBank/DDBJ whole genome shotgun (WGS) entry which is preliminary data.</text>
</comment>